<dbReference type="EMBL" id="RQXW01000008">
    <property type="protein sequence ID" value="RTE65662.1"/>
    <property type="molecule type" value="Genomic_DNA"/>
</dbReference>
<name>A0A430KQA9_9GAMM</name>
<keyword evidence="1" id="KW-0535">Nitrogen fixation</keyword>
<dbReference type="Pfam" id="PF02579">
    <property type="entry name" value="Nitro_FeMo-Co"/>
    <property type="match status" value="1"/>
</dbReference>
<evidence type="ECO:0000313" key="4">
    <source>
        <dbReference type="Proteomes" id="UP000283087"/>
    </source>
</evidence>
<reference evidence="3 4" key="1">
    <citation type="submission" date="2018-11" db="EMBL/GenBank/DDBJ databases">
        <title>The draft genome sequence of Amphritea opalescens ANRC-JH13T.</title>
        <authorList>
            <person name="Fang Z."/>
            <person name="Zhang Y."/>
            <person name="Han X."/>
        </authorList>
    </citation>
    <scope>NUCLEOTIDE SEQUENCE [LARGE SCALE GENOMIC DNA]</scope>
    <source>
        <strain evidence="3 4">ANRC-JH13</strain>
    </source>
</reference>
<dbReference type="InterPro" id="IPR051840">
    <property type="entry name" value="NifX/NifY_domain"/>
</dbReference>
<feature type="domain" description="Dinitrogenase iron-molybdenum cofactor biosynthesis" evidence="2">
    <location>
        <begin position="10"/>
        <end position="100"/>
    </location>
</feature>
<keyword evidence="4" id="KW-1185">Reference proteome</keyword>
<dbReference type="AlphaFoldDB" id="A0A430KQA9"/>
<dbReference type="PANTHER" id="PTHR33937:SF2">
    <property type="entry name" value="DINITROGENASE IRON-MOLYBDENUM COFACTOR BIOSYNTHESIS DOMAIN-CONTAINING PROTEIN"/>
    <property type="match status" value="1"/>
</dbReference>
<dbReference type="PANTHER" id="PTHR33937">
    <property type="entry name" value="IRON-MOLYBDENUM PROTEIN-RELATED-RELATED"/>
    <property type="match status" value="1"/>
</dbReference>
<accession>A0A430KQA9</accession>
<dbReference type="Proteomes" id="UP000283087">
    <property type="component" value="Unassembled WGS sequence"/>
</dbReference>
<evidence type="ECO:0000256" key="1">
    <source>
        <dbReference type="ARBA" id="ARBA00023231"/>
    </source>
</evidence>
<dbReference type="Gene3D" id="3.30.420.130">
    <property type="entry name" value="Dinitrogenase iron-molybdenum cofactor biosynthesis domain"/>
    <property type="match status" value="1"/>
</dbReference>
<comment type="caution">
    <text evidence="3">The sequence shown here is derived from an EMBL/GenBank/DDBJ whole genome shotgun (WGS) entry which is preliminary data.</text>
</comment>
<proteinExistence type="predicted"/>
<organism evidence="3 4">
    <name type="scientific">Amphritea opalescens</name>
    <dbReference type="NCBI Taxonomy" id="2490544"/>
    <lineage>
        <taxon>Bacteria</taxon>
        <taxon>Pseudomonadati</taxon>
        <taxon>Pseudomonadota</taxon>
        <taxon>Gammaproteobacteria</taxon>
        <taxon>Oceanospirillales</taxon>
        <taxon>Oceanospirillaceae</taxon>
        <taxon>Amphritea</taxon>
    </lineage>
</organism>
<sequence length="107" mass="11666">MKIAITSQNRKTVTPHAGVCRNFWVFTINDQQITDKTLLELTKEQSFHNSEPLAAHPLDGIDVLLTGGMGAGLPKRLARQGIEALVTPESDPTEAVSCYLDSLKHPA</sequence>
<dbReference type="SUPFAM" id="SSF53146">
    <property type="entry name" value="Nitrogenase accessory factor-like"/>
    <property type="match status" value="1"/>
</dbReference>
<gene>
    <name evidence="3" type="ORF">EH243_10325</name>
</gene>
<evidence type="ECO:0000259" key="2">
    <source>
        <dbReference type="Pfam" id="PF02579"/>
    </source>
</evidence>
<dbReference type="InterPro" id="IPR003731">
    <property type="entry name" value="Di-Nase_FeMo-co_biosynth"/>
</dbReference>
<protein>
    <submittedName>
        <fullName evidence="3">Nitrogen fixation protein</fullName>
    </submittedName>
</protein>
<dbReference type="InterPro" id="IPR036105">
    <property type="entry name" value="DiNase_FeMo-co_biosyn_sf"/>
</dbReference>
<dbReference type="OrthoDB" id="9797941at2"/>
<evidence type="ECO:0000313" key="3">
    <source>
        <dbReference type="EMBL" id="RTE65662.1"/>
    </source>
</evidence>
<dbReference type="RefSeq" id="WP_126158585.1">
    <property type="nucleotide sequence ID" value="NZ_RQXW01000008.1"/>
</dbReference>